<dbReference type="InterPro" id="IPR036890">
    <property type="entry name" value="HATPase_C_sf"/>
</dbReference>
<evidence type="ECO:0000256" key="11">
    <source>
        <dbReference type="SAM" id="Phobius"/>
    </source>
</evidence>
<dbReference type="InterPro" id="IPR003661">
    <property type="entry name" value="HisK_dim/P_dom"/>
</dbReference>
<accession>A0A9D9HCX9</accession>
<sequence>MLSTMGILENAVYSLAAGENYPEIRDIPYYMMYRISMPNGRVLQTNDPMIPDLPETEGNGTARFFSKDFFADGNLNLIYAAKNIEIPPRAYHIQAAIDIDMDTSNRYIQYMPAVFLLCGLPIIALSWLLAWRTAARMLRPVKRITRQAREIGSGNLNRRLDENGADDELKTLALTFNGLFARLERDFEREKRFASDVSHELKTPIAVIRGHTELLLRWGRGDPDVLENSLQVILREAKSMERLTGQLLALSRAQNAKAESARGEAESGTGTDAAQFLRSVCEDFAVIEPQAKIALTVPPGSVLYADTESLREILRIIIRNAVLYNDHPEPEIAVTLAGRLLSVADNGTGISGEDLPHIFESFYRADKSRNRSKGGTGIGLAIARSVAGNLGAELSAESTPGTGTVLRILLAES</sequence>
<evidence type="ECO:0000256" key="10">
    <source>
        <dbReference type="ARBA" id="ARBA00023136"/>
    </source>
</evidence>
<dbReference type="CDD" id="cd00082">
    <property type="entry name" value="HisKA"/>
    <property type="match status" value="1"/>
</dbReference>
<dbReference type="InterPro" id="IPR036097">
    <property type="entry name" value="HisK_dim/P_sf"/>
</dbReference>
<evidence type="ECO:0000256" key="6">
    <source>
        <dbReference type="ARBA" id="ARBA00022692"/>
    </source>
</evidence>
<name>A0A9D9HCX9_9SPIR</name>
<dbReference type="SMART" id="SM00387">
    <property type="entry name" value="HATPase_c"/>
    <property type="match status" value="1"/>
</dbReference>
<dbReference type="InterPro" id="IPR003594">
    <property type="entry name" value="HATPase_dom"/>
</dbReference>
<gene>
    <name evidence="14" type="ORF">IAA96_00690</name>
</gene>
<evidence type="ECO:0000256" key="7">
    <source>
        <dbReference type="ARBA" id="ARBA00022777"/>
    </source>
</evidence>
<dbReference type="CDD" id="cd00075">
    <property type="entry name" value="HATPase"/>
    <property type="match status" value="1"/>
</dbReference>
<dbReference type="EC" id="2.7.13.3" evidence="3"/>
<dbReference type="AlphaFoldDB" id="A0A9D9HCX9"/>
<dbReference type="PRINTS" id="PR00344">
    <property type="entry name" value="BCTRLSENSOR"/>
</dbReference>
<dbReference type="InterPro" id="IPR003660">
    <property type="entry name" value="HAMP_dom"/>
</dbReference>
<reference evidence="14" key="2">
    <citation type="journal article" date="2021" name="PeerJ">
        <title>Extensive microbial diversity within the chicken gut microbiome revealed by metagenomics and culture.</title>
        <authorList>
            <person name="Gilroy R."/>
            <person name="Ravi A."/>
            <person name="Getino M."/>
            <person name="Pursley I."/>
            <person name="Horton D.L."/>
            <person name="Alikhan N.F."/>
            <person name="Baker D."/>
            <person name="Gharbi K."/>
            <person name="Hall N."/>
            <person name="Watson M."/>
            <person name="Adriaenssens E.M."/>
            <person name="Foster-Nyarko E."/>
            <person name="Jarju S."/>
            <person name="Secka A."/>
            <person name="Antonio M."/>
            <person name="Oren A."/>
            <person name="Chaudhuri R.R."/>
            <person name="La Ragione R."/>
            <person name="Hildebrand F."/>
            <person name="Pallen M.J."/>
        </authorList>
    </citation>
    <scope>NUCLEOTIDE SEQUENCE</scope>
    <source>
        <strain evidence="14">B3-4054</strain>
    </source>
</reference>
<dbReference type="InterPro" id="IPR004358">
    <property type="entry name" value="Sig_transdc_His_kin-like_C"/>
</dbReference>
<dbReference type="GO" id="GO:0005886">
    <property type="term" value="C:plasma membrane"/>
    <property type="evidence" value="ECO:0007669"/>
    <property type="project" value="TreeGrafter"/>
</dbReference>
<dbReference type="PROSITE" id="PS50885">
    <property type="entry name" value="HAMP"/>
    <property type="match status" value="1"/>
</dbReference>
<dbReference type="GO" id="GO:0000155">
    <property type="term" value="F:phosphorelay sensor kinase activity"/>
    <property type="evidence" value="ECO:0007669"/>
    <property type="project" value="InterPro"/>
</dbReference>
<feature type="domain" description="HAMP" evidence="13">
    <location>
        <begin position="135"/>
        <end position="188"/>
    </location>
</feature>
<keyword evidence="9" id="KW-0902">Two-component regulatory system</keyword>
<dbReference type="Gene3D" id="1.10.287.130">
    <property type="match status" value="1"/>
</dbReference>
<evidence type="ECO:0000256" key="3">
    <source>
        <dbReference type="ARBA" id="ARBA00012438"/>
    </source>
</evidence>
<dbReference type="Gene3D" id="3.30.565.10">
    <property type="entry name" value="Histidine kinase-like ATPase, C-terminal domain"/>
    <property type="match status" value="1"/>
</dbReference>
<keyword evidence="6 11" id="KW-0812">Transmembrane</keyword>
<dbReference type="SMART" id="SM00388">
    <property type="entry name" value="HisKA"/>
    <property type="match status" value="1"/>
</dbReference>
<dbReference type="InterPro" id="IPR005467">
    <property type="entry name" value="His_kinase_dom"/>
</dbReference>
<evidence type="ECO:0000313" key="15">
    <source>
        <dbReference type="Proteomes" id="UP000823616"/>
    </source>
</evidence>
<feature type="domain" description="Histidine kinase" evidence="12">
    <location>
        <begin position="196"/>
        <end position="413"/>
    </location>
</feature>
<evidence type="ECO:0000256" key="8">
    <source>
        <dbReference type="ARBA" id="ARBA00022989"/>
    </source>
</evidence>
<evidence type="ECO:0000256" key="9">
    <source>
        <dbReference type="ARBA" id="ARBA00023012"/>
    </source>
</evidence>
<feature type="transmembrane region" description="Helical" evidence="11">
    <location>
        <begin position="110"/>
        <end position="130"/>
    </location>
</feature>
<dbReference type="FunFam" id="1.10.287.130:FF:000001">
    <property type="entry name" value="Two-component sensor histidine kinase"/>
    <property type="match status" value="1"/>
</dbReference>
<reference evidence="14" key="1">
    <citation type="submission" date="2020-10" db="EMBL/GenBank/DDBJ databases">
        <authorList>
            <person name="Gilroy R."/>
        </authorList>
    </citation>
    <scope>NUCLEOTIDE SEQUENCE</scope>
    <source>
        <strain evidence="14">B3-4054</strain>
    </source>
</reference>
<keyword evidence="8 11" id="KW-1133">Transmembrane helix</keyword>
<comment type="subcellular location">
    <subcellularLocation>
        <location evidence="2">Membrane</location>
    </subcellularLocation>
</comment>
<keyword evidence="7 14" id="KW-0418">Kinase</keyword>
<evidence type="ECO:0000256" key="5">
    <source>
        <dbReference type="ARBA" id="ARBA00022679"/>
    </source>
</evidence>
<dbReference type="CDD" id="cd06225">
    <property type="entry name" value="HAMP"/>
    <property type="match status" value="1"/>
</dbReference>
<protein>
    <recommendedName>
        <fullName evidence="3">histidine kinase</fullName>
        <ecNumber evidence="3">2.7.13.3</ecNumber>
    </recommendedName>
</protein>
<dbReference type="EMBL" id="JADIMS010000011">
    <property type="protein sequence ID" value="MBO8449610.1"/>
    <property type="molecule type" value="Genomic_DNA"/>
</dbReference>
<dbReference type="Pfam" id="PF00672">
    <property type="entry name" value="HAMP"/>
    <property type="match status" value="1"/>
</dbReference>
<dbReference type="SUPFAM" id="SSF158472">
    <property type="entry name" value="HAMP domain-like"/>
    <property type="match status" value="1"/>
</dbReference>
<dbReference type="SUPFAM" id="SSF55874">
    <property type="entry name" value="ATPase domain of HSP90 chaperone/DNA topoisomerase II/histidine kinase"/>
    <property type="match status" value="1"/>
</dbReference>
<evidence type="ECO:0000313" key="14">
    <source>
        <dbReference type="EMBL" id="MBO8449610.1"/>
    </source>
</evidence>
<evidence type="ECO:0000259" key="12">
    <source>
        <dbReference type="PROSITE" id="PS50109"/>
    </source>
</evidence>
<evidence type="ECO:0000256" key="2">
    <source>
        <dbReference type="ARBA" id="ARBA00004370"/>
    </source>
</evidence>
<comment type="caution">
    <text evidence="14">The sequence shown here is derived from an EMBL/GenBank/DDBJ whole genome shotgun (WGS) entry which is preliminary data.</text>
</comment>
<keyword evidence="4" id="KW-0597">Phosphoprotein</keyword>
<keyword evidence="10 11" id="KW-0472">Membrane</keyword>
<keyword evidence="5" id="KW-0808">Transferase</keyword>
<evidence type="ECO:0000259" key="13">
    <source>
        <dbReference type="PROSITE" id="PS50885"/>
    </source>
</evidence>
<organism evidence="14 15">
    <name type="scientific">Candidatus Avitreponema avistercoris</name>
    <dbReference type="NCBI Taxonomy" id="2840705"/>
    <lineage>
        <taxon>Bacteria</taxon>
        <taxon>Pseudomonadati</taxon>
        <taxon>Spirochaetota</taxon>
        <taxon>Spirochaetia</taxon>
        <taxon>Spirochaetales</taxon>
        <taxon>Candidatus Avitreponema</taxon>
    </lineage>
</organism>
<dbReference type="Proteomes" id="UP000823616">
    <property type="component" value="Unassembled WGS sequence"/>
</dbReference>
<dbReference type="PANTHER" id="PTHR45436:SF5">
    <property type="entry name" value="SENSOR HISTIDINE KINASE TRCS"/>
    <property type="match status" value="1"/>
</dbReference>
<dbReference type="SMART" id="SM00304">
    <property type="entry name" value="HAMP"/>
    <property type="match status" value="1"/>
</dbReference>
<dbReference type="InterPro" id="IPR050428">
    <property type="entry name" value="TCS_sensor_his_kinase"/>
</dbReference>
<evidence type="ECO:0000256" key="1">
    <source>
        <dbReference type="ARBA" id="ARBA00000085"/>
    </source>
</evidence>
<evidence type="ECO:0000256" key="4">
    <source>
        <dbReference type="ARBA" id="ARBA00022553"/>
    </source>
</evidence>
<dbReference type="PANTHER" id="PTHR45436">
    <property type="entry name" value="SENSOR HISTIDINE KINASE YKOH"/>
    <property type="match status" value="1"/>
</dbReference>
<dbReference type="PROSITE" id="PS50109">
    <property type="entry name" value="HIS_KIN"/>
    <property type="match status" value="1"/>
</dbReference>
<dbReference type="Gene3D" id="6.10.340.10">
    <property type="match status" value="1"/>
</dbReference>
<dbReference type="Pfam" id="PF00512">
    <property type="entry name" value="HisKA"/>
    <property type="match status" value="1"/>
</dbReference>
<dbReference type="SUPFAM" id="SSF47384">
    <property type="entry name" value="Homodimeric domain of signal transducing histidine kinase"/>
    <property type="match status" value="1"/>
</dbReference>
<dbReference type="Pfam" id="PF02518">
    <property type="entry name" value="HATPase_c"/>
    <property type="match status" value="1"/>
</dbReference>
<proteinExistence type="predicted"/>
<comment type="catalytic activity">
    <reaction evidence="1">
        <text>ATP + protein L-histidine = ADP + protein N-phospho-L-histidine.</text>
        <dbReference type="EC" id="2.7.13.3"/>
    </reaction>
</comment>